<feature type="domain" description="Signal transduction histidine kinase subgroup 3 dimerisation and phosphoacceptor" evidence="11">
    <location>
        <begin position="132"/>
        <end position="197"/>
    </location>
</feature>
<dbReference type="EC" id="2.7.13.3" evidence="2"/>
<dbReference type="GO" id="GO:0016301">
    <property type="term" value="F:kinase activity"/>
    <property type="evidence" value="ECO:0007669"/>
    <property type="project" value="UniProtKB-KW"/>
</dbReference>
<evidence type="ECO:0000313" key="13">
    <source>
        <dbReference type="Proteomes" id="UP000721954"/>
    </source>
</evidence>
<dbReference type="GeneID" id="96262814"/>
<keyword evidence="3" id="KW-0597">Phosphoprotein</keyword>
<name>A0ABS3Y4C8_9ACTN</name>
<comment type="caution">
    <text evidence="12">The sequence shown here is derived from an EMBL/GenBank/DDBJ whole genome shotgun (WGS) entry which is preliminary data.</text>
</comment>
<keyword evidence="9" id="KW-1133">Transmembrane helix</keyword>
<keyword evidence="7" id="KW-0067">ATP-binding</keyword>
<sequence length="477" mass="50448">MTVTDVRGRALTHTLTAAAGVAALLGVLAGPWWIALAAGCAFLAGRRPGSALVPALFLAGALAAGMTAALARPAWLTPGTRFVAVALTAGMLSWCAGRFWRQYQELARAGWERAEQLTRERELVAGQARLQERSRIAQDMHDALGHELSLLALSAGALKLADGLAAEHRTAAEEIRSRAESAVDRLGEVIGVLRETAQEAPTRPPDTSVRQLVEEASAAGLSVTARIEGEPDGEHGPPPHALRAAYRVVQEALTNVAKHAPEADVMVAVTYGADGIQVTVENGPGAGPDAGQEERPRVGGRGLVGLDERVRLAGGTFGCGPTPEGGFAVRATLPRARTPRPPAAPAAVYAGPALEQRHARRRLGRTALVAVTACLSLGALLGGALTWWDILVTERAVLPAEDFDRLRAGQQRARIAPYLPDEQTRHRPADAPPPPQRAGTTCEYYAITANPFDDRSGDAYRICFRSDTLISAEVLRA</sequence>
<dbReference type="Pfam" id="PF02518">
    <property type="entry name" value="HATPase_c"/>
    <property type="match status" value="1"/>
</dbReference>
<evidence type="ECO:0000256" key="4">
    <source>
        <dbReference type="ARBA" id="ARBA00022679"/>
    </source>
</evidence>
<dbReference type="PANTHER" id="PTHR24421:SF10">
    <property type="entry name" value="NITRATE_NITRITE SENSOR PROTEIN NARQ"/>
    <property type="match status" value="1"/>
</dbReference>
<dbReference type="Gene3D" id="3.30.565.10">
    <property type="entry name" value="Histidine kinase-like ATPase, C-terminal domain"/>
    <property type="match status" value="1"/>
</dbReference>
<dbReference type="InterPro" id="IPR036890">
    <property type="entry name" value="HATPase_C_sf"/>
</dbReference>
<dbReference type="Proteomes" id="UP000721954">
    <property type="component" value="Unassembled WGS sequence"/>
</dbReference>
<feature type="transmembrane region" description="Helical" evidence="9">
    <location>
        <begin position="20"/>
        <end position="44"/>
    </location>
</feature>
<evidence type="ECO:0000256" key="1">
    <source>
        <dbReference type="ARBA" id="ARBA00000085"/>
    </source>
</evidence>
<feature type="transmembrane region" description="Helical" evidence="9">
    <location>
        <begin position="82"/>
        <end position="100"/>
    </location>
</feature>
<evidence type="ECO:0000259" key="11">
    <source>
        <dbReference type="Pfam" id="PF07730"/>
    </source>
</evidence>
<organism evidence="12 13">
    <name type="scientific">Streptomyces smyrnaeus</name>
    <dbReference type="NCBI Taxonomy" id="1387713"/>
    <lineage>
        <taxon>Bacteria</taxon>
        <taxon>Bacillati</taxon>
        <taxon>Actinomycetota</taxon>
        <taxon>Actinomycetes</taxon>
        <taxon>Kitasatosporales</taxon>
        <taxon>Streptomycetaceae</taxon>
        <taxon>Streptomyces</taxon>
    </lineage>
</organism>
<evidence type="ECO:0000256" key="9">
    <source>
        <dbReference type="SAM" id="Phobius"/>
    </source>
</evidence>
<dbReference type="EMBL" id="JAFFZM010000023">
    <property type="protein sequence ID" value="MBO8202449.1"/>
    <property type="molecule type" value="Genomic_DNA"/>
</dbReference>
<gene>
    <name evidence="12" type="ORF">JW613_29810</name>
</gene>
<comment type="catalytic activity">
    <reaction evidence="1">
        <text>ATP + protein L-histidine = ADP + protein N-phospho-L-histidine.</text>
        <dbReference type="EC" id="2.7.13.3"/>
    </reaction>
</comment>
<evidence type="ECO:0000256" key="3">
    <source>
        <dbReference type="ARBA" id="ARBA00022553"/>
    </source>
</evidence>
<dbReference type="RefSeq" id="WP_209213986.1">
    <property type="nucleotide sequence ID" value="NZ_JAFFZM010000023.1"/>
</dbReference>
<reference evidence="12 13" key="1">
    <citation type="submission" date="2021-02" db="EMBL/GenBank/DDBJ databases">
        <title>Streptomyces spirodelae sp. nov., isolated from duckweed.</title>
        <authorList>
            <person name="Saimee Y."/>
            <person name="Duangmal K."/>
        </authorList>
    </citation>
    <scope>NUCLEOTIDE SEQUENCE [LARGE SCALE GENOMIC DNA]</scope>
    <source>
        <strain evidence="12 13">DSM 42105</strain>
    </source>
</reference>
<dbReference type="InterPro" id="IPR003594">
    <property type="entry name" value="HATPase_dom"/>
</dbReference>
<dbReference type="InterPro" id="IPR011712">
    <property type="entry name" value="Sig_transdc_His_kin_sub3_dim/P"/>
</dbReference>
<accession>A0ABS3Y4C8</accession>
<keyword evidence="8" id="KW-0902">Two-component regulatory system</keyword>
<evidence type="ECO:0000256" key="7">
    <source>
        <dbReference type="ARBA" id="ARBA00022840"/>
    </source>
</evidence>
<dbReference type="PANTHER" id="PTHR24421">
    <property type="entry name" value="NITRATE/NITRITE SENSOR PROTEIN NARX-RELATED"/>
    <property type="match status" value="1"/>
</dbReference>
<proteinExistence type="predicted"/>
<keyword evidence="4" id="KW-0808">Transferase</keyword>
<keyword evidence="13" id="KW-1185">Reference proteome</keyword>
<keyword evidence="6 12" id="KW-0418">Kinase</keyword>
<evidence type="ECO:0000313" key="12">
    <source>
        <dbReference type="EMBL" id="MBO8202449.1"/>
    </source>
</evidence>
<feature type="transmembrane region" description="Helical" evidence="9">
    <location>
        <begin position="51"/>
        <end position="70"/>
    </location>
</feature>
<dbReference type="Pfam" id="PF07730">
    <property type="entry name" value="HisKA_3"/>
    <property type="match status" value="1"/>
</dbReference>
<keyword evidence="9" id="KW-0812">Transmembrane</keyword>
<feature type="transmembrane region" description="Helical" evidence="9">
    <location>
        <begin position="367"/>
        <end position="388"/>
    </location>
</feature>
<keyword evidence="9" id="KW-0472">Membrane</keyword>
<dbReference type="InterPro" id="IPR050482">
    <property type="entry name" value="Sensor_HK_TwoCompSys"/>
</dbReference>
<evidence type="ECO:0000256" key="8">
    <source>
        <dbReference type="ARBA" id="ARBA00023012"/>
    </source>
</evidence>
<evidence type="ECO:0000259" key="10">
    <source>
        <dbReference type="Pfam" id="PF02518"/>
    </source>
</evidence>
<keyword evidence="5" id="KW-0547">Nucleotide-binding</keyword>
<evidence type="ECO:0000256" key="6">
    <source>
        <dbReference type="ARBA" id="ARBA00022777"/>
    </source>
</evidence>
<dbReference type="CDD" id="cd16917">
    <property type="entry name" value="HATPase_UhpB-NarQ-NarX-like"/>
    <property type="match status" value="1"/>
</dbReference>
<dbReference type="SUPFAM" id="SSF55874">
    <property type="entry name" value="ATPase domain of HSP90 chaperone/DNA topoisomerase II/histidine kinase"/>
    <property type="match status" value="1"/>
</dbReference>
<feature type="domain" description="Histidine kinase/HSP90-like ATPase" evidence="10">
    <location>
        <begin position="244"/>
        <end position="336"/>
    </location>
</feature>
<protein>
    <recommendedName>
        <fullName evidence="2">histidine kinase</fullName>
        <ecNumber evidence="2">2.7.13.3</ecNumber>
    </recommendedName>
</protein>
<evidence type="ECO:0000256" key="5">
    <source>
        <dbReference type="ARBA" id="ARBA00022741"/>
    </source>
</evidence>
<evidence type="ECO:0000256" key="2">
    <source>
        <dbReference type="ARBA" id="ARBA00012438"/>
    </source>
</evidence>
<dbReference type="Gene3D" id="1.20.5.1930">
    <property type="match status" value="1"/>
</dbReference>